<feature type="compositionally biased region" description="Basic and acidic residues" evidence="14">
    <location>
        <begin position="564"/>
        <end position="578"/>
    </location>
</feature>
<feature type="transmembrane region" description="Helical" evidence="15">
    <location>
        <begin position="2765"/>
        <end position="2791"/>
    </location>
</feature>
<gene>
    <name evidence="19" type="primary">cnnm4</name>
    <name evidence="19" type="ORF">AK812_SmicGene9035</name>
</gene>
<dbReference type="PANTHER" id="PTHR12064">
    <property type="entry name" value="METAL TRANSPORTER CNNM"/>
    <property type="match status" value="1"/>
</dbReference>
<feature type="transmembrane region" description="Helical" evidence="15">
    <location>
        <begin position="1082"/>
        <end position="1101"/>
    </location>
</feature>
<evidence type="ECO:0000313" key="19">
    <source>
        <dbReference type="EMBL" id="OLQ07566.1"/>
    </source>
</evidence>
<evidence type="ECO:0000256" key="12">
    <source>
        <dbReference type="PROSITE-ProRule" id="PRU00703"/>
    </source>
</evidence>
<feature type="transmembrane region" description="Helical" evidence="15">
    <location>
        <begin position="2166"/>
        <end position="2182"/>
    </location>
</feature>
<feature type="transmembrane region" description="Helical" evidence="15">
    <location>
        <begin position="207"/>
        <end position="228"/>
    </location>
</feature>
<evidence type="ECO:0000259" key="18">
    <source>
        <dbReference type="PROSITE" id="PS51846"/>
    </source>
</evidence>
<dbReference type="Pfam" id="PF10436">
    <property type="entry name" value="BCDHK_Adom3"/>
    <property type="match status" value="1"/>
</dbReference>
<dbReference type="GO" id="GO:0005739">
    <property type="term" value="C:mitochondrion"/>
    <property type="evidence" value="ECO:0007669"/>
    <property type="project" value="UniProtKB-SubCell"/>
</dbReference>
<feature type="transmembrane region" description="Helical" evidence="15">
    <location>
        <begin position="309"/>
        <end position="328"/>
    </location>
</feature>
<evidence type="ECO:0000256" key="9">
    <source>
        <dbReference type="ARBA" id="ARBA00022989"/>
    </source>
</evidence>
<evidence type="ECO:0000256" key="4">
    <source>
        <dbReference type="ARBA" id="ARBA00007168"/>
    </source>
</evidence>
<dbReference type="Pfam" id="PF01595">
    <property type="entry name" value="CNNM"/>
    <property type="match status" value="1"/>
</dbReference>
<dbReference type="InterPro" id="IPR002550">
    <property type="entry name" value="CNNM"/>
</dbReference>
<evidence type="ECO:0000256" key="8">
    <source>
        <dbReference type="ARBA" id="ARBA00022840"/>
    </source>
</evidence>
<dbReference type="SUPFAM" id="SSF100920">
    <property type="entry name" value="Heat shock protein 70kD (HSP70), peptide-binding domain"/>
    <property type="match status" value="1"/>
</dbReference>
<feature type="transmembrane region" description="Helical" evidence="15">
    <location>
        <begin position="118"/>
        <end position="140"/>
    </location>
</feature>
<evidence type="ECO:0000256" key="15">
    <source>
        <dbReference type="SAM" id="Phobius"/>
    </source>
</evidence>
<dbReference type="PROSITE" id="PS51371">
    <property type="entry name" value="CBS"/>
    <property type="match status" value="1"/>
</dbReference>
<keyword evidence="20" id="KW-1185">Reference proteome</keyword>
<dbReference type="CDD" id="cd04590">
    <property type="entry name" value="CBS_pair_CorC_HlyC_assoc"/>
    <property type="match status" value="1"/>
</dbReference>
<dbReference type="InterPro" id="IPR013126">
    <property type="entry name" value="Hsp_70_fam"/>
</dbReference>
<feature type="domain" description="Histidine kinase" evidence="16">
    <location>
        <begin position="1980"/>
        <end position="2102"/>
    </location>
</feature>
<feature type="transmembrane region" description="Helical" evidence="15">
    <location>
        <begin position="884"/>
        <end position="905"/>
    </location>
</feature>
<feature type="transmembrane region" description="Helical" evidence="15">
    <location>
        <begin position="1045"/>
        <end position="1062"/>
    </location>
</feature>
<dbReference type="Proteomes" id="UP000186817">
    <property type="component" value="Unassembled WGS sequence"/>
</dbReference>
<dbReference type="PANTHER" id="PTHR12064:SF94">
    <property type="entry name" value="UNEXTENDED PROTEIN"/>
    <property type="match status" value="1"/>
</dbReference>
<feature type="transmembrane region" description="Helical" evidence="15">
    <location>
        <begin position="160"/>
        <end position="177"/>
    </location>
</feature>
<dbReference type="Gene3D" id="3.30.565.10">
    <property type="entry name" value="Histidine kinase-like ATPase, C-terminal domain"/>
    <property type="match status" value="1"/>
</dbReference>
<evidence type="ECO:0000256" key="7">
    <source>
        <dbReference type="ARBA" id="ARBA00022741"/>
    </source>
</evidence>
<proteinExistence type="inferred from homology"/>
<keyword evidence="12" id="KW-0129">CBS domain</keyword>
<evidence type="ECO:0000313" key="20">
    <source>
        <dbReference type="Proteomes" id="UP000186817"/>
    </source>
</evidence>
<evidence type="ECO:0000256" key="1">
    <source>
        <dbReference type="ARBA" id="ARBA00004141"/>
    </source>
</evidence>
<dbReference type="GO" id="GO:0005524">
    <property type="term" value="F:ATP binding"/>
    <property type="evidence" value="ECO:0007669"/>
    <property type="project" value="UniProtKB-KW"/>
</dbReference>
<feature type="transmembrane region" description="Helical" evidence="15">
    <location>
        <begin position="1332"/>
        <end position="1356"/>
    </location>
</feature>
<feature type="transmembrane region" description="Helical" evidence="15">
    <location>
        <begin position="2320"/>
        <end position="2338"/>
    </location>
</feature>
<dbReference type="InterPro" id="IPR036890">
    <property type="entry name" value="HATPase_C_sf"/>
</dbReference>
<feature type="transmembrane region" description="Helical" evidence="15">
    <location>
        <begin position="843"/>
        <end position="864"/>
    </location>
</feature>
<feature type="transmembrane region" description="Helical" evidence="15">
    <location>
        <begin position="758"/>
        <end position="779"/>
    </location>
</feature>
<keyword evidence="8" id="KW-0067">ATP-binding</keyword>
<dbReference type="InterPro" id="IPR044751">
    <property type="entry name" value="Ion_transp-like_CBS"/>
</dbReference>
<dbReference type="SUPFAM" id="SSF54631">
    <property type="entry name" value="CBS-domain pair"/>
    <property type="match status" value="1"/>
</dbReference>
<dbReference type="SUPFAM" id="SSF55874">
    <property type="entry name" value="ATPase domain of HSP90 chaperone/DNA topoisomerase II/histidine kinase"/>
    <property type="match status" value="1"/>
</dbReference>
<dbReference type="SMART" id="SM00387">
    <property type="entry name" value="HATPase_c"/>
    <property type="match status" value="1"/>
</dbReference>
<dbReference type="InterPro" id="IPR029047">
    <property type="entry name" value="HSP70_peptide-bd_sf"/>
</dbReference>
<feature type="domain" description="CBS" evidence="17">
    <location>
        <begin position="2432"/>
        <end position="2493"/>
    </location>
</feature>
<dbReference type="SUPFAM" id="SSF69012">
    <property type="entry name" value="alpha-ketoacid dehydrogenase kinase, N-terminal domain"/>
    <property type="match status" value="1"/>
</dbReference>
<evidence type="ECO:0000256" key="10">
    <source>
        <dbReference type="ARBA" id="ARBA00023128"/>
    </source>
</evidence>
<dbReference type="GO" id="GO:0010960">
    <property type="term" value="P:magnesium ion homeostasis"/>
    <property type="evidence" value="ECO:0007669"/>
    <property type="project" value="InterPro"/>
</dbReference>
<accession>A0A1Q9EJD6</accession>
<comment type="similarity">
    <text evidence="3">Belongs to the PDK/BCKDK protein kinase family.</text>
</comment>
<dbReference type="InterPro" id="IPR003594">
    <property type="entry name" value="HATPase_dom"/>
</dbReference>
<dbReference type="Pfam" id="PF00012">
    <property type="entry name" value="HSP70"/>
    <property type="match status" value="1"/>
</dbReference>
<dbReference type="PROSITE" id="PS51846">
    <property type="entry name" value="CNNM"/>
    <property type="match status" value="1"/>
</dbReference>
<evidence type="ECO:0000256" key="13">
    <source>
        <dbReference type="PROSITE-ProRule" id="PRU01193"/>
    </source>
</evidence>
<dbReference type="OrthoDB" id="5353557at2759"/>
<feature type="region of interest" description="Disordered" evidence="14">
    <location>
        <begin position="2604"/>
        <end position="2632"/>
    </location>
</feature>
<name>A0A1Q9EJD6_SYMMI</name>
<evidence type="ECO:0000256" key="3">
    <source>
        <dbReference type="ARBA" id="ARBA00006155"/>
    </source>
</evidence>
<keyword evidence="11 13" id="KW-0472">Membrane</keyword>
<comment type="subcellular location">
    <subcellularLocation>
        <location evidence="1">Membrane</location>
        <topology evidence="1">Multi-pass membrane protein</topology>
    </subcellularLocation>
    <subcellularLocation>
        <location evidence="2">Mitochondrion</location>
    </subcellularLocation>
</comment>
<feature type="transmembrane region" description="Helical" evidence="15">
    <location>
        <begin position="2979"/>
        <end position="3000"/>
    </location>
</feature>
<sequence length="4089" mass="450555">MSSQWQSPWNAAERKAARKMLMSMLRTASISRAATALAIPLSCLVYMLSSSWVILANQRLITEAGFPFPILLSAFGASSSSGMTNCVKSHPQLCFAAAQSLKPSMAHYSGPEPQRRDMINLGASLIITAGMAVASLWWLSSEWDSYGCYSTMSDPLVLCYNSILAVGQVSLLTWHYLDKNPLVVRYHVPGRPEIAPVHRSFLHLQRWSTFTIWSNTVSGAFFVFAALQGWSRSPSALLCTATQITWELLFPLAFFVNIVVTFVLIPGIKKMRDGDKLRRILRLKPQLLHNGMVLSAAVEAWVARPPLLLAHFPVLVLFGSFYVAFACFQKRSEMRWKSAEGMDAGHRKSLSFGLVGAFRAAARPLAAGRRSPGISAARRSNAQATAQSSLAELAEGPYIIVAMILDASTLCSLDTTCRLLRALNRDAGPWRALGSRTFYGMELEREGIYESAEETAVTPAESGRKHARVDWKGRFLHYKNEVPTFREPFRGGQIKSVRNPDDVAYCKCRIRSDLLTETQKGVYLEVEVLCNPDNLSLAVVDFESGGRSSVTFSPDTGAVIREKKLRESPRKVQGRVREDEPEEESSDELDEHGYAYHETKPIINFYDDEVWVARDYRFQQCGIGDNVGKPYLYFCLEAYFADEYLMDNKQVNTQYPICVEDCPNSWLGTMECYVGNNTFRIVKTYKTHHVQGICEPTAGTAGNSIFRAIMDYYFEHRFFYGMAMLLARSWVLVVSIGVSSLFLAIAYVMTVARYAKQIIWTGLCAIGLLPLGISIHIFYSHHTGGGLEGLDGARVMAWLLLAVSLLLFYCICSVSSEIEKAIICMSWFGKCISTVSSLKCSPLIRAVSEVAVVAFHTYVFFCIWSKPPGSLDEQIAPLEEFTNLLGRHVCAAFVVLMLLWHIGLVQQVNNVALIYAVQTWFFQGGMSSHGGPGPSITRGYWVAVRYHLGSCYFAGLVTKLVAPVRFPLKVVTGVLRWENNPVGFLLRICFGWVEDCFYDNCEGLSSHSLYDVVLQANSWCDAVKHSTAVVNEEGGVGHILEGATWIFELAGIATFALVSYNVAQLFLQMDSYYSDPTSDGFIALPFMTSGMCLLTGVLCSYPFMDMFRLVSDCILYCRTVEKQRTRLPAQGGGGGFDPERAGCTDEFAPVHGWPTARFVIVSEEAGWLTPGAYIQPLSTTRPGRKFQGVVGVYIFGGRLAFFRRCVIQNDVEELDAQQEAQPKESEELGPWECTGFITDLSWAEGKRLTPCLAFRDEGPYKVRVARLSSDPPQFPTRSPASEGISWSALNWEADPAGMGSQGDDGIAGRYFFIQTKVYHYVFMDFRFKHQPIALILLLALLAALYAMGAGALAMALESGTVRLMIFVVALGTCTWRADEIPDDAAIGFVFEIGEATLLGSLNDEVTASVLSLARELLPWLRIPCHLLRPAASNGICWSRGGMDLNMFGTGKFQKEAVGELCVTGGTFASAATAHLSVLAGLTTVRKEASALMTGKSWFYSVVPVALCQASTLAFGNATYLFLGIGSTQMLKAGTPICILLVLVALRLESPSLGSCFCVCLITVGTFITAAISPEWNVGGLSCSVAAMITEALRIGLTQFLLRACKFSVTEGQYVLAPTVSAALLSASLAMESQKLLEVDVLDKLFKYPHLFLFAAGLGTVVNYSNKVRYFNVLLCIAMAAVSRRIRFRLPRPGPSTACIGGRRFNSWEGPRIQVERVDPVSSAEALRRRRYGPSSWDGQVPWERGSMIVPEVLGDDDVEAFIKGELDHFVPMQPRPVSMQEVLDMLEPQRIAKFLHVEVPIRIAERIRWIQDIPNWEDIKELREIHTSHMKVFRDLRLVQRRPTLDAFTAVVQHALHAQQPIRHKVAIAMHRLHTERGEEFGSGFTDPWADDFLLNCIGTEMLMSQYLACVTMEDSGVLQRGHAMAGIIDPDCDVAQICRDTAMRVQQITEDNTGRCPLIQVEVFQERAIPRFSYIPGFLRFIMTEVLKNSCRATAEVAKSDRDVQKRPINVIVCADDHEVAIRVSDRARGIPFGVGQKVWSYLYTTAGKGPSYGEGATSLAGYGIGLPLSRLYARYLGGSLNLVSLPGYGTSVDLFLRRVNANQVEIVPDNAGVSVLLAIALGSCYMVIKSCGALSLKIVTTFRNVSLVAYGAMMLGEPIKPKHVTGYALALVGFLGYTYFGNAREQPKSVKVNGYFVATLTLFALVPQVGAAGNTTDCQCGEAEPVEPILPLYATLPMIAVLVALSGLFSGLTLGLMGLDVIGLQIVQKGENKEMARCAAKIAPIRESGNQLLCTLLLGNVAVNSALSILTADIASGLVGFFVSTALIVTFGEILPQAACSRYALQVGARTVPIVRFLMILFFVITKPMSIALDWLLGQEVGTIHSRTELMEMLKLQISLGAVDAEEGKIAQQVAEGALSFRDKQVGDIMTPLEDAYFLNSDTKLGYDAIREIFETGFSRIPIYGRDKHEYRGLLYTKDLMLADPEDEMKVGDFIQIFGRKVETVFEETKLVACLNAFKKGGTHMALVRKEESTVSASFAASSFGGTASFTGGMSTTGDILESRLERLLDAKLAEHLGQDEATRTILAHLERIADSVEALADIRRPSQHRPTSPKDPSSPKEVRAKPRRPVSSIQSLVELESAFLQEVCEIRSERRKSHVAPAEASVKFLPKAPEKNDELALPEPPESPVPGLVNSDVDDADVLPKAVLPQSAQKRPRYRQHAGSTLVVMNQESQACILDSHTATHLSYQEPDPVELDLGSRLLLAIPGCLFWAAGTPVFVLSAFLIFLKTFKEELNTSQALSFRLASSLLYGLVSTFCVARLRRALLSEDLNLAVDRLHMFVADFKLHWSEVSGQEWRKYVVAWLCLVLCGVVHYSLEIWMGQKRATQLYAEEPAWIWSVYAVQILLLICFAVSSAVFMVITYVQSHLLLGLDKVLDCWCGELVDCPDFIEGVSSWNAMQALLKCVGRELAGSFVALQAVGAVGFAFFLGGSVSFAFRTDVEPVALLAEILASVPLPVLFILNMRVCAHGAALTEKCRAIPAFVNQLQSDLPNDFDRQYLVRYITDSSAGFFIHDVKLTQEIFLKQFIVLGSLVSGAVSVLCELSRATLALENAPAAAIEQQVFQASQSAFGKAKLLRGLAVTTVDTDPYFEIVGAIQDRLLDAQRPMEIQVVLPAVLGHPSVPKVVTIGGEGATVPNASQLKLYLSKATNVPAWRIDLWTDCGRLLSPRHLAEVQRSTTRLQATIRKKQKRTVSADAKLLNQISSKDLLISHVQHLAEDLGVAGRPTGLFEEIALVVTDWDANMPAEIMDILVQFLETRQDDPRQAALVHLDLHGKLPRLLGALIKNRKFFESSASSVETLELSLEDVDPHHVFMPLFPNLSSLRMYRPEFPSNRAHVEHLGMRLLSLNSETLRDVAIVGLDADDAVFQNVITCLPRDACSSTTLWLVAGLDGIRSALGALGDELEKARGSGRTGAFVSNLAELKIHVQAPSTSFDNIRCTTKLALNRGLTDEEQAARRKVHTTIRSTLPAASRDDEILMCLFDVTALSLGIASSEGFRLLEPGARLPARVLQANISKPEENLLVEARTLGGDLVLELTLAGESTAGMLVDSISSRLGWTSASCFLHDLQVQRHMSLANYQVLTIKEHRDIKMTRLIERNSIFPTKTTRRFAARSSNVAIQLLEGEASLAAQNQVLAELQLEGLTAADSAVDITLDIDANGILRVKAVGLGSGKSAELVVEQDDRHRWSNPEVEHMIAQGELSWRQTASTTAKSKLFNQCTHVLTDRGETEHVELASQTLRWLEENDTCEDVQLVEGQLLALDALNNRIADAVLTLEDIVEEIIQEEIVDETDVYVDVDRQLKIQGRNERKFDLGVFNPIWRSKADKLSLEEVNAISAHLTRTAFTEGGRCPLKYETVTWLVGEAEVMNLRRNAASGQGPTESDMLYSRGHETDRCTLILQGRLGAFVGHESFKTENGAFSVLARDALTSECFTPDFDAFLSTSKVRILSIKRDIYNRAVELEKNPALLEKAKRAQAHIMPRMPTAKRLSVRNRTATDGEEDRSPRVSNGSTRQSPSPTYSRAQL</sequence>
<dbReference type="InterPro" id="IPR045095">
    <property type="entry name" value="ACDP"/>
</dbReference>
<comment type="caution">
    <text evidence="19">The sequence shown here is derived from an EMBL/GenBank/DDBJ whole genome shotgun (WGS) entry which is preliminary data.</text>
</comment>
<feature type="transmembrane region" description="Helical" evidence="15">
    <location>
        <begin position="2860"/>
        <end position="2880"/>
    </location>
</feature>
<evidence type="ECO:0000256" key="2">
    <source>
        <dbReference type="ARBA" id="ARBA00004173"/>
    </source>
</evidence>
<feature type="region of interest" description="Disordered" evidence="14">
    <location>
        <begin position="564"/>
        <end position="591"/>
    </location>
</feature>
<dbReference type="Pfam" id="PF04515">
    <property type="entry name" value="Choline_transpo"/>
    <property type="match status" value="1"/>
</dbReference>
<evidence type="ECO:0000259" key="16">
    <source>
        <dbReference type="PROSITE" id="PS50109"/>
    </source>
</evidence>
<feature type="transmembrane region" description="Helical" evidence="15">
    <location>
        <begin position="718"/>
        <end position="746"/>
    </location>
</feature>
<dbReference type="Gene3D" id="3.10.580.10">
    <property type="entry name" value="CBS-domain"/>
    <property type="match status" value="1"/>
</dbReference>
<keyword evidence="7" id="KW-0547">Nucleotide-binding</keyword>
<evidence type="ECO:0000256" key="6">
    <source>
        <dbReference type="ARBA" id="ARBA00022737"/>
    </source>
</evidence>
<feature type="transmembrane region" description="Helical" evidence="15">
    <location>
        <begin position="248"/>
        <end position="266"/>
    </location>
</feature>
<reference evidence="19 20" key="1">
    <citation type="submission" date="2016-02" db="EMBL/GenBank/DDBJ databases">
        <title>Genome analysis of coral dinoflagellate symbionts highlights evolutionary adaptations to a symbiotic lifestyle.</title>
        <authorList>
            <person name="Aranda M."/>
            <person name="Li Y."/>
            <person name="Liew Y.J."/>
            <person name="Baumgarten S."/>
            <person name="Simakov O."/>
            <person name="Wilson M."/>
            <person name="Piel J."/>
            <person name="Ashoor H."/>
            <person name="Bougouffa S."/>
            <person name="Bajic V.B."/>
            <person name="Ryu T."/>
            <person name="Ravasi T."/>
            <person name="Bayer T."/>
            <person name="Micklem G."/>
            <person name="Kim H."/>
            <person name="Bhak J."/>
            <person name="Lajeunesse T.C."/>
            <person name="Voolstra C.R."/>
        </authorList>
    </citation>
    <scope>NUCLEOTIDE SEQUENCE [LARGE SCALE GENOMIC DNA]</scope>
    <source>
        <strain evidence="19 20">CCMP2467</strain>
    </source>
</reference>
<dbReference type="Gene3D" id="2.60.34.10">
    <property type="entry name" value="Substrate Binding Domain Of DNAk, Chain A, domain 1"/>
    <property type="match status" value="1"/>
</dbReference>
<keyword evidence="9 13" id="KW-1133">Transmembrane helix</keyword>
<feature type="transmembrane region" description="Helical" evidence="15">
    <location>
        <begin position="795"/>
        <end position="815"/>
    </location>
</feature>
<feature type="region of interest" description="Disordered" evidence="14">
    <location>
        <begin position="4045"/>
        <end position="4089"/>
    </location>
</feature>
<feature type="transmembrane region" description="Helical" evidence="15">
    <location>
        <begin position="2294"/>
        <end position="2314"/>
    </location>
</feature>
<protein>
    <submittedName>
        <fullName evidence="19">Metal transporter CNNM4</fullName>
    </submittedName>
</protein>
<feature type="transmembrane region" description="Helical" evidence="15">
    <location>
        <begin position="2803"/>
        <end position="2825"/>
    </location>
</feature>
<evidence type="ECO:0000256" key="5">
    <source>
        <dbReference type="ARBA" id="ARBA00022692"/>
    </source>
</evidence>
<feature type="transmembrane region" description="Helical" evidence="15">
    <location>
        <begin position="2194"/>
        <end position="2214"/>
    </location>
</feature>
<keyword evidence="6" id="KW-0677">Repeat</keyword>
<dbReference type="InterPro" id="IPR005467">
    <property type="entry name" value="His_kinase_dom"/>
</dbReference>
<keyword evidence="5 13" id="KW-0812">Transmembrane</keyword>
<keyword evidence="10" id="KW-0496">Mitochondrion</keyword>
<dbReference type="GO" id="GO:0140662">
    <property type="term" value="F:ATP-dependent protein folding chaperone"/>
    <property type="evidence" value="ECO:0007669"/>
    <property type="project" value="InterPro"/>
</dbReference>
<feature type="transmembrane region" description="Helical" evidence="15">
    <location>
        <begin position="3007"/>
        <end position="3025"/>
    </location>
</feature>
<dbReference type="InterPro" id="IPR000644">
    <property type="entry name" value="CBS_dom"/>
</dbReference>
<evidence type="ECO:0000256" key="14">
    <source>
        <dbReference type="SAM" id="MobiDB-lite"/>
    </source>
</evidence>
<feature type="compositionally biased region" description="Polar residues" evidence="14">
    <location>
        <begin position="4070"/>
        <end position="4089"/>
    </location>
</feature>
<feature type="transmembrane region" description="Helical" evidence="15">
    <location>
        <begin position="2234"/>
        <end position="2261"/>
    </location>
</feature>
<organism evidence="19 20">
    <name type="scientific">Symbiodinium microadriaticum</name>
    <name type="common">Dinoflagellate</name>
    <name type="synonym">Zooxanthella microadriatica</name>
    <dbReference type="NCBI Taxonomy" id="2951"/>
    <lineage>
        <taxon>Eukaryota</taxon>
        <taxon>Sar</taxon>
        <taxon>Alveolata</taxon>
        <taxon>Dinophyceae</taxon>
        <taxon>Suessiales</taxon>
        <taxon>Symbiodiniaceae</taxon>
        <taxon>Symbiodinium</taxon>
    </lineage>
</organism>
<dbReference type="GO" id="GO:0016020">
    <property type="term" value="C:membrane"/>
    <property type="evidence" value="ECO:0007669"/>
    <property type="project" value="UniProtKB-SubCell"/>
</dbReference>
<feature type="transmembrane region" description="Helical" evidence="15">
    <location>
        <begin position="2901"/>
        <end position="2927"/>
    </location>
</feature>
<dbReference type="InterPro" id="IPR036784">
    <property type="entry name" value="AK/P_DHK_N_sf"/>
</dbReference>
<comment type="similarity">
    <text evidence="4">Belongs to the CTL (choline transporter-like) family.</text>
</comment>
<dbReference type="InterPro" id="IPR007603">
    <property type="entry name" value="Choline_transptr-like"/>
</dbReference>
<dbReference type="PROSITE" id="PS50109">
    <property type="entry name" value="HIS_KIN"/>
    <property type="match status" value="1"/>
</dbReference>
<dbReference type="GO" id="GO:0022857">
    <property type="term" value="F:transmembrane transporter activity"/>
    <property type="evidence" value="ECO:0007669"/>
    <property type="project" value="InterPro"/>
</dbReference>
<evidence type="ECO:0000259" key="17">
    <source>
        <dbReference type="PROSITE" id="PS51371"/>
    </source>
</evidence>
<dbReference type="EMBL" id="LSRX01000136">
    <property type="protein sequence ID" value="OLQ07566.1"/>
    <property type="molecule type" value="Genomic_DNA"/>
</dbReference>
<dbReference type="InterPro" id="IPR018955">
    <property type="entry name" value="BCDHK/PDK_N"/>
</dbReference>
<dbReference type="InterPro" id="IPR046342">
    <property type="entry name" value="CBS_dom_sf"/>
</dbReference>
<feature type="domain" description="CNNM transmembrane" evidence="18">
    <location>
        <begin position="2230"/>
        <end position="2416"/>
    </location>
</feature>
<dbReference type="Pfam" id="PF02518">
    <property type="entry name" value="HATPase_c"/>
    <property type="match status" value="1"/>
</dbReference>
<evidence type="ECO:0000256" key="11">
    <source>
        <dbReference type="ARBA" id="ARBA00023136"/>
    </source>
</evidence>
<dbReference type="Gene3D" id="1.20.140.20">
    <property type="entry name" value="Alpha-ketoacid/pyruvate dehydrogenase kinase, N-terminal domain"/>
    <property type="match status" value="1"/>
</dbReference>
<feature type="compositionally biased region" description="Acidic residues" evidence="14">
    <location>
        <begin position="579"/>
        <end position="590"/>
    </location>
</feature>